<dbReference type="AlphaFoldDB" id="V5Z719"/>
<protein>
    <submittedName>
        <fullName evidence="1">Uncharacterized protein</fullName>
    </submittedName>
</protein>
<gene>
    <name evidence="1" type="ORF">EPIR_1367</name>
</gene>
<dbReference type="Proteomes" id="UP000018217">
    <property type="component" value="Unassembled WGS sequence"/>
</dbReference>
<accession>V5Z719</accession>
<name>V5Z719_9GAMM</name>
<keyword evidence="2" id="KW-1185">Reference proteome</keyword>
<organism evidence="1 2">
    <name type="scientific">Erwinia piriflorinigrans CFBP 5888</name>
    <dbReference type="NCBI Taxonomy" id="1161919"/>
    <lineage>
        <taxon>Bacteria</taxon>
        <taxon>Pseudomonadati</taxon>
        <taxon>Pseudomonadota</taxon>
        <taxon>Gammaproteobacteria</taxon>
        <taxon>Enterobacterales</taxon>
        <taxon>Erwiniaceae</taxon>
        <taxon>Erwinia</taxon>
    </lineage>
</organism>
<reference evidence="1 2" key="1">
    <citation type="journal article" date="2013" name="Syst. Appl. Microbiol.">
        <title>Phylogenetic position and virulence apparatus of the pear flower necrosis pathogen Erwinia piriflorinigrans CFBP 5888T as assessed by comparative genomics.</title>
        <authorList>
            <person name="Smits T.H."/>
            <person name="Rezzonico F."/>
            <person name="Lopez M.M."/>
            <person name="Blom J."/>
            <person name="Goesmann A."/>
            <person name="Frey J.E."/>
            <person name="Duffy B."/>
        </authorList>
    </citation>
    <scope>NUCLEOTIDE SEQUENCE [LARGE SCALE GENOMIC DNA]</scope>
    <source>
        <strain evidence="2">CFBP5888</strain>
    </source>
</reference>
<evidence type="ECO:0000313" key="1">
    <source>
        <dbReference type="EMBL" id="CCG86732.1"/>
    </source>
</evidence>
<proteinExistence type="predicted"/>
<comment type="caution">
    <text evidence="1">The sequence shown here is derived from an EMBL/GenBank/DDBJ whole genome shotgun (WGS) entry which is preliminary data.</text>
</comment>
<dbReference type="EMBL" id="CAHS01000014">
    <property type="protein sequence ID" value="CCG86732.1"/>
    <property type="molecule type" value="Genomic_DNA"/>
</dbReference>
<sequence length="32" mass="3577">MKSPQIKPNWLMQTSLMATGIDEKTIMANIQG</sequence>
<evidence type="ECO:0000313" key="2">
    <source>
        <dbReference type="Proteomes" id="UP000018217"/>
    </source>
</evidence>
<dbReference type="STRING" id="1161919.EPIR_1367"/>